<evidence type="ECO:0000256" key="1">
    <source>
        <dbReference type="SAM" id="MobiDB-lite"/>
    </source>
</evidence>
<dbReference type="GO" id="GO:0045121">
    <property type="term" value="C:membrane raft"/>
    <property type="evidence" value="ECO:0007669"/>
    <property type="project" value="TreeGrafter"/>
</dbReference>
<dbReference type="PANTHER" id="PTHR35680:SF1">
    <property type="entry name" value="NFAT ACTIVATION MOLECULE 1"/>
    <property type="match status" value="1"/>
</dbReference>
<keyword evidence="3" id="KW-0732">Signal</keyword>
<protein>
    <submittedName>
        <fullName evidence="6 7">NFAT activation molecule 1 isoform X1</fullName>
    </submittedName>
</protein>
<dbReference type="Pfam" id="PF25830">
    <property type="entry name" value="Ig_NFAM1"/>
    <property type="match status" value="1"/>
</dbReference>
<dbReference type="RefSeq" id="XP_033780473.1">
    <property type="nucleotide sequence ID" value="XM_033924582.1"/>
</dbReference>
<evidence type="ECO:0000313" key="7">
    <source>
        <dbReference type="RefSeq" id="XP_033780474.1"/>
    </source>
</evidence>
<dbReference type="GO" id="GO:0050853">
    <property type="term" value="P:B cell receptor signaling pathway"/>
    <property type="evidence" value="ECO:0007669"/>
    <property type="project" value="TreeGrafter"/>
</dbReference>
<keyword evidence="2" id="KW-1133">Transmembrane helix</keyword>
<proteinExistence type="predicted"/>
<reference evidence="6 7" key="1">
    <citation type="submission" date="2025-04" db="UniProtKB">
        <authorList>
            <consortium name="RefSeq"/>
        </authorList>
    </citation>
    <scope>IDENTIFICATION</scope>
</reference>
<feature type="signal peptide" evidence="3">
    <location>
        <begin position="1"/>
        <end position="22"/>
    </location>
</feature>
<dbReference type="InterPro" id="IPR036179">
    <property type="entry name" value="Ig-like_dom_sf"/>
</dbReference>
<dbReference type="Proteomes" id="UP000515159">
    <property type="component" value="Chromosome 16"/>
</dbReference>
<dbReference type="AlphaFoldDB" id="A0A6P8Q074"/>
<dbReference type="SUPFAM" id="SSF48726">
    <property type="entry name" value="Immunoglobulin"/>
    <property type="match status" value="1"/>
</dbReference>
<feature type="domain" description="NFAM1 Ig-like" evidence="4">
    <location>
        <begin position="29"/>
        <end position="131"/>
    </location>
</feature>
<dbReference type="CTD" id="150372"/>
<keyword evidence="2" id="KW-0472">Membrane</keyword>
<evidence type="ECO:0000256" key="2">
    <source>
        <dbReference type="SAM" id="Phobius"/>
    </source>
</evidence>
<feature type="region of interest" description="Disordered" evidence="1">
    <location>
        <begin position="253"/>
        <end position="278"/>
    </location>
</feature>
<dbReference type="GO" id="GO:0004888">
    <property type="term" value="F:transmembrane signaling receptor activity"/>
    <property type="evidence" value="ECO:0007669"/>
    <property type="project" value="InterPro"/>
</dbReference>
<feature type="chain" id="PRO_5044653970" evidence="3">
    <location>
        <begin position="23"/>
        <end position="293"/>
    </location>
</feature>
<dbReference type="InterPro" id="IPR033549">
    <property type="entry name" value="NFAM1"/>
</dbReference>
<feature type="compositionally biased region" description="Basic residues" evidence="1">
    <location>
        <begin position="261"/>
        <end position="272"/>
    </location>
</feature>
<evidence type="ECO:0000313" key="5">
    <source>
        <dbReference type="Proteomes" id="UP000515159"/>
    </source>
</evidence>
<gene>
    <name evidence="6 7" type="primary">NFAM1</name>
</gene>
<dbReference type="RefSeq" id="XP_033780474.1">
    <property type="nucleotide sequence ID" value="XM_033924583.1"/>
</dbReference>
<dbReference type="GO" id="GO:0045577">
    <property type="term" value="P:regulation of B cell differentiation"/>
    <property type="evidence" value="ECO:0007669"/>
    <property type="project" value="InterPro"/>
</dbReference>
<name>A0A6P8Q074_GEOSA</name>
<organism evidence="5 6">
    <name type="scientific">Geotrypetes seraphini</name>
    <name type="common">Gaboon caecilian</name>
    <name type="synonym">Caecilia seraphini</name>
    <dbReference type="NCBI Taxonomy" id="260995"/>
    <lineage>
        <taxon>Eukaryota</taxon>
        <taxon>Metazoa</taxon>
        <taxon>Chordata</taxon>
        <taxon>Craniata</taxon>
        <taxon>Vertebrata</taxon>
        <taxon>Euteleostomi</taxon>
        <taxon>Amphibia</taxon>
        <taxon>Gymnophiona</taxon>
        <taxon>Geotrypetes</taxon>
    </lineage>
</organism>
<dbReference type="InterPro" id="IPR057883">
    <property type="entry name" value="Ig_NFAM1"/>
</dbReference>
<evidence type="ECO:0000313" key="6">
    <source>
        <dbReference type="RefSeq" id="XP_033780473.1"/>
    </source>
</evidence>
<dbReference type="KEGG" id="gsh:117350328"/>
<dbReference type="GeneID" id="117350328"/>
<keyword evidence="2" id="KW-0812">Transmembrane</keyword>
<feature type="transmembrane region" description="Helical" evidence="2">
    <location>
        <begin position="149"/>
        <end position="170"/>
    </location>
</feature>
<dbReference type="GO" id="GO:0050861">
    <property type="term" value="P:positive regulation of B cell receptor signaling pathway"/>
    <property type="evidence" value="ECO:0007669"/>
    <property type="project" value="InterPro"/>
</dbReference>
<dbReference type="PANTHER" id="PTHR35680">
    <property type="entry name" value="NFAT ACTIVATION MOLECULE 1"/>
    <property type="match status" value="1"/>
</dbReference>
<dbReference type="GO" id="GO:0001819">
    <property type="term" value="P:positive regulation of cytokine production"/>
    <property type="evidence" value="ECO:0007669"/>
    <property type="project" value="InterPro"/>
</dbReference>
<evidence type="ECO:0000259" key="4">
    <source>
        <dbReference type="Pfam" id="PF25830"/>
    </source>
</evidence>
<sequence length="293" mass="32748">MITISGPTLLQLLLLGGLQCRGDTIKSVTQWPPFQVTLTKKSVNINCTVNCRDSPECDSFILSFYKLDPQGKVVPLAGYPKHINLGINTTAFSSTYSEALLWDSSFQDIYYCNATWGLESKKGDGTFIDVRDKGYKLLQEDYRTLRLCLIAFLVILVVVGCAETAALLLWKKKGYPLWPHGKSCQKDTGQQEATPCISNTVETCKTSVIYTSLQPCQANLYDVFEGACGHPKDKDLPGPNQCDSEVQHFRKNEKVKGQAGKMKRKKRSKRVEHKIPKSASETVSTFDNVYENL</sequence>
<keyword evidence="5" id="KW-1185">Reference proteome</keyword>
<evidence type="ECO:0000256" key="3">
    <source>
        <dbReference type="SAM" id="SignalP"/>
    </source>
</evidence>
<accession>A0A6P8Q074</accession>
<dbReference type="OrthoDB" id="9898104at2759"/>